<keyword evidence="1" id="KW-0812">Transmembrane</keyword>
<proteinExistence type="predicted"/>
<evidence type="ECO:0000313" key="2">
    <source>
        <dbReference type="EMBL" id="GEO21188.1"/>
    </source>
</evidence>
<sequence>MCNDDYKGHVFDKPDLGKYFSVFRIMAGSFLKFVLYILFYRPKKFNKEPHTIDNDNGLNKPIPNIS</sequence>
<dbReference type="Proteomes" id="UP000321301">
    <property type="component" value="Unassembled WGS sequence"/>
</dbReference>
<organism evidence="2 3">
    <name type="scientific">Cyclobacterium qasimii</name>
    <dbReference type="NCBI Taxonomy" id="1350429"/>
    <lineage>
        <taxon>Bacteria</taxon>
        <taxon>Pseudomonadati</taxon>
        <taxon>Bacteroidota</taxon>
        <taxon>Cytophagia</taxon>
        <taxon>Cytophagales</taxon>
        <taxon>Cyclobacteriaceae</taxon>
        <taxon>Cyclobacterium</taxon>
    </lineage>
</organism>
<feature type="transmembrane region" description="Helical" evidence="1">
    <location>
        <begin position="20"/>
        <end position="39"/>
    </location>
</feature>
<dbReference type="EMBL" id="BJYV01000006">
    <property type="protein sequence ID" value="GEO21188.1"/>
    <property type="molecule type" value="Genomic_DNA"/>
</dbReference>
<gene>
    <name evidence="2" type="ORF">CQA01_17220</name>
</gene>
<name>A0A512CAF5_9BACT</name>
<protein>
    <submittedName>
        <fullName evidence="2">Uncharacterized protein</fullName>
    </submittedName>
</protein>
<evidence type="ECO:0000313" key="3">
    <source>
        <dbReference type="Proteomes" id="UP000321301"/>
    </source>
</evidence>
<evidence type="ECO:0000256" key="1">
    <source>
        <dbReference type="SAM" id="Phobius"/>
    </source>
</evidence>
<keyword evidence="1" id="KW-1133">Transmembrane helix</keyword>
<dbReference type="AlphaFoldDB" id="A0A512CAF5"/>
<comment type="caution">
    <text evidence="2">The sequence shown here is derived from an EMBL/GenBank/DDBJ whole genome shotgun (WGS) entry which is preliminary data.</text>
</comment>
<accession>A0A512CAF5</accession>
<keyword evidence="3" id="KW-1185">Reference proteome</keyword>
<reference evidence="2 3" key="1">
    <citation type="submission" date="2019-07" db="EMBL/GenBank/DDBJ databases">
        <title>Whole genome shotgun sequence of Cyclobacterium qasimii NBRC 106168.</title>
        <authorList>
            <person name="Hosoyama A."/>
            <person name="Uohara A."/>
            <person name="Ohji S."/>
            <person name="Ichikawa N."/>
        </authorList>
    </citation>
    <scope>NUCLEOTIDE SEQUENCE [LARGE SCALE GENOMIC DNA]</scope>
    <source>
        <strain evidence="2 3">NBRC 106168</strain>
    </source>
</reference>
<keyword evidence="1" id="KW-0472">Membrane</keyword>